<dbReference type="Proteomes" id="UP000885931">
    <property type="component" value="Unassembled WGS sequence"/>
</dbReference>
<dbReference type="Pfam" id="PF13360">
    <property type="entry name" value="PQQ_2"/>
    <property type="match status" value="1"/>
</dbReference>
<dbReference type="AlphaFoldDB" id="A0A7C0XCR1"/>
<protein>
    <recommendedName>
        <fullName evidence="1">Pyrrolo-quinoline quinone repeat domain-containing protein</fullName>
    </recommendedName>
</protein>
<name>A0A7C0XCR1_UNCW3</name>
<evidence type="ECO:0000313" key="2">
    <source>
        <dbReference type="EMBL" id="HDM90038.1"/>
    </source>
</evidence>
<dbReference type="InterPro" id="IPR011047">
    <property type="entry name" value="Quinoprotein_ADH-like_sf"/>
</dbReference>
<gene>
    <name evidence="2" type="ORF">ENG67_02385</name>
</gene>
<dbReference type="Gene3D" id="2.130.10.10">
    <property type="entry name" value="YVTN repeat-like/Quinoprotein amine dehydrogenase"/>
    <property type="match status" value="1"/>
</dbReference>
<organism evidence="2">
    <name type="scientific">candidate division WOR-3 bacterium</name>
    <dbReference type="NCBI Taxonomy" id="2052148"/>
    <lineage>
        <taxon>Bacteria</taxon>
        <taxon>Bacteria division WOR-3</taxon>
    </lineage>
</organism>
<comment type="caution">
    <text evidence="2">The sequence shown here is derived from an EMBL/GenBank/DDBJ whole genome shotgun (WGS) entry which is preliminary data.</text>
</comment>
<dbReference type="EMBL" id="DRBW01000089">
    <property type="protein sequence ID" value="HDM90038.1"/>
    <property type="molecule type" value="Genomic_DNA"/>
</dbReference>
<proteinExistence type="predicted"/>
<dbReference type="InterPro" id="IPR002372">
    <property type="entry name" value="PQQ_rpt_dom"/>
</dbReference>
<reference evidence="2" key="1">
    <citation type="journal article" date="2020" name="mSystems">
        <title>Genome- and Community-Level Interaction Insights into Carbon Utilization and Element Cycling Functions of Hydrothermarchaeota in Hydrothermal Sediment.</title>
        <authorList>
            <person name="Zhou Z."/>
            <person name="Liu Y."/>
            <person name="Xu W."/>
            <person name="Pan J."/>
            <person name="Luo Z.H."/>
            <person name="Li M."/>
        </authorList>
    </citation>
    <scope>NUCLEOTIDE SEQUENCE [LARGE SCALE GENOMIC DNA]</scope>
    <source>
        <strain evidence="2">HyVt-237</strain>
    </source>
</reference>
<dbReference type="InterPro" id="IPR015943">
    <property type="entry name" value="WD40/YVTN_repeat-like_dom_sf"/>
</dbReference>
<dbReference type="SUPFAM" id="SSF50998">
    <property type="entry name" value="Quinoprotein alcohol dehydrogenase-like"/>
    <property type="match status" value="1"/>
</dbReference>
<accession>A0A7C0XCR1</accession>
<feature type="domain" description="Pyrrolo-quinoline quinone repeat" evidence="1">
    <location>
        <begin position="159"/>
        <end position="350"/>
    </location>
</feature>
<sequence>MSLIIIGSVGVNVHESAARGEEAGTLNLTVIYERHFDVPVLDVIFDTETVTLEEAMQMGWKEEAFTEDELEKGKVPVFYPRVILISRGRELSWLPDARRNSYYAKEIRFYDKNGKIKKRLFLKEYGEEKIFYSPGRKYVLVSRRPTEWAPEYSGGVLYDLNGKAVWEIKGPTPIAVSDEGYSAACYLDWQVPPAPGGDFYVYNPKGKLIATVENPLKEETTPLFAEFSRDGNFAILVFSGEEDRPTLLELIGKKGKIKWKYEFSEYRFSGTGGEAHLVPPVGVIGTIYKGTGSSNLFFLSWDGKLEWINPLNSSTYMGCRFSHDGGKVYTWTLSGGMRCFDIKTGDVLWKYEGTCRWTELYEHKNHLVLKGHLDKVFLFDGQTGKLESKIEFPGENIFLTVQGGRIFVIKVEDKSILGFKIERVEAKESTIGN</sequence>
<evidence type="ECO:0000259" key="1">
    <source>
        <dbReference type="Pfam" id="PF13360"/>
    </source>
</evidence>